<dbReference type="AlphaFoldDB" id="A0A4R5F0G1"/>
<dbReference type="GO" id="GO:0030527">
    <property type="term" value="F:structural constituent of chromatin"/>
    <property type="evidence" value="ECO:0007669"/>
    <property type="project" value="InterPro"/>
</dbReference>
<feature type="region of interest" description="Disordered" evidence="3">
    <location>
        <begin position="1"/>
        <end position="42"/>
    </location>
</feature>
<evidence type="ECO:0000256" key="3">
    <source>
        <dbReference type="SAM" id="MobiDB-lite"/>
    </source>
</evidence>
<evidence type="ECO:0000256" key="1">
    <source>
        <dbReference type="ARBA" id="ARBA00010529"/>
    </source>
</evidence>
<evidence type="ECO:0008006" key="6">
    <source>
        <dbReference type="Google" id="ProtNLM"/>
    </source>
</evidence>
<dbReference type="EMBL" id="SMFP01000001">
    <property type="protein sequence ID" value="TDE40871.1"/>
    <property type="molecule type" value="Genomic_DNA"/>
</dbReference>
<organism evidence="4 5">
    <name type="scientific">Antarcticimicrobium sediminis</name>
    <dbReference type="NCBI Taxonomy" id="2546227"/>
    <lineage>
        <taxon>Bacteria</taxon>
        <taxon>Pseudomonadati</taxon>
        <taxon>Pseudomonadota</taxon>
        <taxon>Alphaproteobacteria</taxon>
        <taxon>Rhodobacterales</taxon>
        <taxon>Paracoccaceae</taxon>
        <taxon>Antarcticimicrobium</taxon>
    </lineage>
</organism>
<sequence>MTESDPTDVTTDSSTGIDPVVDAGEKGANPGRTAPDVAPQTAPVEPYLGQTVEPAIGEPDLRKKELIAAVLARCEVKRRDAKPVIEAMLAVLGETLATGRGLNLEPMGKLHINRSEEKRGRRIVVCKLRQGLNVPASDEQDDSDELDEH</sequence>
<evidence type="ECO:0000313" key="4">
    <source>
        <dbReference type="EMBL" id="TDE40871.1"/>
    </source>
</evidence>
<evidence type="ECO:0000313" key="5">
    <source>
        <dbReference type="Proteomes" id="UP000294662"/>
    </source>
</evidence>
<proteinExistence type="inferred from homology"/>
<dbReference type="InterPro" id="IPR000119">
    <property type="entry name" value="Hist_DNA-bd"/>
</dbReference>
<dbReference type="GO" id="GO:0003677">
    <property type="term" value="F:DNA binding"/>
    <property type="evidence" value="ECO:0007669"/>
    <property type="project" value="UniProtKB-KW"/>
</dbReference>
<accession>A0A4R5F0G1</accession>
<dbReference type="Gene3D" id="4.10.520.10">
    <property type="entry name" value="IHF-like DNA-binding proteins"/>
    <property type="match status" value="1"/>
</dbReference>
<feature type="compositionally biased region" description="Low complexity" evidence="3">
    <location>
        <begin position="1"/>
        <end position="15"/>
    </location>
</feature>
<reference evidence="4 5" key="1">
    <citation type="submission" date="2019-03" db="EMBL/GenBank/DDBJ databases">
        <authorList>
            <person name="Zhang S."/>
        </authorList>
    </citation>
    <scope>NUCLEOTIDE SEQUENCE [LARGE SCALE GENOMIC DNA]</scope>
    <source>
        <strain evidence="4 5">S4J41</strain>
    </source>
</reference>
<comment type="caution">
    <text evidence="4">The sequence shown here is derived from an EMBL/GenBank/DDBJ whole genome shotgun (WGS) entry which is preliminary data.</text>
</comment>
<dbReference type="SUPFAM" id="SSF47729">
    <property type="entry name" value="IHF-like DNA-binding proteins"/>
    <property type="match status" value="1"/>
</dbReference>
<dbReference type="Pfam" id="PF00216">
    <property type="entry name" value="Bac_DNA_binding"/>
    <property type="match status" value="1"/>
</dbReference>
<comment type="similarity">
    <text evidence="1">Belongs to the bacterial histone-like protein family.</text>
</comment>
<name>A0A4R5F0G1_9RHOB</name>
<keyword evidence="5" id="KW-1185">Reference proteome</keyword>
<dbReference type="InterPro" id="IPR010992">
    <property type="entry name" value="IHF-like_DNA-bd_dom_sf"/>
</dbReference>
<dbReference type="OrthoDB" id="7873378at2"/>
<evidence type="ECO:0000256" key="2">
    <source>
        <dbReference type="ARBA" id="ARBA00023125"/>
    </source>
</evidence>
<keyword evidence="2" id="KW-0238">DNA-binding</keyword>
<gene>
    <name evidence="4" type="ORF">E1B25_01260</name>
</gene>
<protein>
    <recommendedName>
        <fullName evidence="6">DNA-binding protein</fullName>
    </recommendedName>
</protein>
<dbReference type="Proteomes" id="UP000294662">
    <property type="component" value="Unassembled WGS sequence"/>
</dbReference>
<dbReference type="RefSeq" id="WP_132826861.1">
    <property type="nucleotide sequence ID" value="NZ_SMFP01000001.1"/>
</dbReference>